<dbReference type="eggNOG" id="ENOG502Z8FA">
    <property type="taxonomic scope" value="Bacteria"/>
</dbReference>
<name>B7AUP1_9FIRM</name>
<accession>B7AUP1</accession>
<dbReference type="HOGENOM" id="CLU_085278_0_0_9"/>
<organism evidence="1 2">
    <name type="scientific">[Bacteroides] pectinophilus ATCC 43243</name>
    <dbReference type="NCBI Taxonomy" id="483218"/>
    <lineage>
        <taxon>Bacteria</taxon>
        <taxon>Bacillati</taxon>
        <taxon>Bacillota</taxon>
        <taxon>Clostridia</taxon>
        <taxon>Eubacteriales</taxon>
    </lineage>
</organism>
<dbReference type="EMBL" id="ABVQ01000037">
    <property type="protein sequence ID" value="EEC55932.1"/>
    <property type="molecule type" value="Genomic_DNA"/>
</dbReference>
<proteinExistence type="predicted"/>
<keyword evidence="2" id="KW-1185">Reference proteome</keyword>
<protein>
    <submittedName>
        <fullName evidence="1">Uncharacterized protein</fullName>
    </submittedName>
</protein>
<evidence type="ECO:0000313" key="1">
    <source>
        <dbReference type="EMBL" id="EEC55932.1"/>
    </source>
</evidence>
<comment type="caution">
    <text evidence="1">The sequence shown here is derived from an EMBL/GenBank/DDBJ whole genome shotgun (WGS) entry which is preliminary data.</text>
</comment>
<evidence type="ECO:0000313" key="2">
    <source>
        <dbReference type="Proteomes" id="UP000003136"/>
    </source>
</evidence>
<dbReference type="Proteomes" id="UP000003136">
    <property type="component" value="Unassembled WGS sequence"/>
</dbReference>
<reference evidence="1 2" key="2">
    <citation type="submission" date="2008-11" db="EMBL/GenBank/DDBJ databases">
        <authorList>
            <person name="Fulton L."/>
            <person name="Clifton S."/>
            <person name="Fulton B."/>
            <person name="Xu J."/>
            <person name="Minx P."/>
            <person name="Pepin K.H."/>
            <person name="Johnson M."/>
            <person name="Bhonagiri V."/>
            <person name="Nash W.E."/>
            <person name="Mardis E.R."/>
            <person name="Wilson R.K."/>
        </authorList>
    </citation>
    <scope>NUCLEOTIDE SEQUENCE [LARGE SCALE GENOMIC DNA]</scope>
    <source>
        <strain evidence="1 2">ATCC 43243</strain>
    </source>
</reference>
<dbReference type="STRING" id="483218.BACPEC_02439"/>
<sequence length="323" mass="37975">MEVLMGKTQWLADFARSSWQTKVMRKMLDAEKYDALRHSFYEKSYGKSILDSATVNRQLREKLKNGEPFAVTRNGMWETGILAKIQRDIMWNKDTAAGMDDVFTDRRERVRYYNMTCELMQYADYVVNWFSINMESYFNKQFLKKNPGMQFCEDNGVSNFLLKDPDSWIYGIEGKKVLVVSPFVEYMAKQYEKRNLLWNGIRIPEFELHTVKALFWYDGYKDPSFKSWFEAFDYLYLESMKQDFDIALLGCSTFSTPLALKFRARGKQAVHVGGPLQLMFGIKGKRWDAYFTDTYNEHWIDLPDETKVGNVDSLDMTGGSYWS</sequence>
<dbReference type="AlphaFoldDB" id="B7AUP1"/>
<gene>
    <name evidence="1" type="ORF">BACPEC_02439</name>
</gene>
<reference evidence="1 2" key="1">
    <citation type="submission" date="2008-11" db="EMBL/GenBank/DDBJ databases">
        <title>Draft genome sequence of Bacteroides pectinophilus (ATCC 43243).</title>
        <authorList>
            <person name="Sudarsanam P."/>
            <person name="Ley R."/>
            <person name="Guruge J."/>
            <person name="Turnbaugh P.J."/>
            <person name="Mahowald M."/>
            <person name="Liep D."/>
            <person name="Gordon J."/>
        </authorList>
    </citation>
    <scope>NUCLEOTIDE SEQUENCE [LARGE SCALE GENOMIC DNA]</scope>
    <source>
        <strain evidence="1 2">ATCC 43243</strain>
    </source>
</reference>